<proteinExistence type="predicted"/>
<dbReference type="InterPro" id="IPR036312">
    <property type="entry name" value="Bifun_inhib/LTP/seed_sf"/>
</dbReference>
<dbReference type="Gene3D" id="1.10.110.10">
    <property type="entry name" value="Plant lipid-transfer and hydrophobic proteins"/>
    <property type="match status" value="1"/>
</dbReference>
<organism evidence="2 3">
    <name type="scientific">Colocasia esculenta</name>
    <name type="common">Wild taro</name>
    <name type="synonym">Arum esculentum</name>
    <dbReference type="NCBI Taxonomy" id="4460"/>
    <lineage>
        <taxon>Eukaryota</taxon>
        <taxon>Viridiplantae</taxon>
        <taxon>Streptophyta</taxon>
        <taxon>Embryophyta</taxon>
        <taxon>Tracheophyta</taxon>
        <taxon>Spermatophyta</taxon>
        <taxon>Magnoliopsida</taxon>
        <taxon>Liliopsida</taxon>
        <taxon>Araceae</taxon>
        <taxon>Aroideae</taxon>
        <taxon>Colocasieae</taxon>
        <taxon>Colocasia</taxon>
    </lineage>
</organism>
<sequence>MALLLLLCSRPTVAISCGDAVSAVAPCGGYLVGVGEANPTPQCCQSVQSLSREASTPPARKELCECFKETGPSFGVRPDRVRSMLAFCKLQLNLPISPNVDCDQYCLKERYCSQK</sequence>
<dbReference type="AlphaFoldDB" id="A0A843XVB6"/>
<dbReference type="GO" id="GO:0006869">
    <property type="term" value="P:lipid transport"/>
    <property type="evidence" value="ECO:0007669"/>
    <property type="project" value="InterPro"/>
</dbReference>
<feature type="domain" description="Bifunctional inhibitor/plant lipid transfer protein/seed storage helical" evidence="1">
    <location>
        <begin position="17"/>
        <end position="102"/>
    </location>
</feature>
<keyword evidence="3" id="KW-1185">Reference proteome</keyword>
<name>A0A843XVB6_COLES</name>
<accession>A0A843XVB6</accession>
<dbReference type="PANTHER" id="PTHR33076">
    <property type="entry name" value="NON-SPECIFIC LIPID-TRANSFER PROTEIN 2-RELATED"/>
    <property type="match status" value="1"/>
</dbReference>
<dbReference type="Pfam" id="PF00234">
    <property type="entry name" value="Tryp_alpha_amyl"/>
    <property type="match status" value="1"/>
</dbReference>
<evidence type="ECO:0000313" key="3">
    <source>
        <dbReference type="Proteomes" id="UP000652761"/>
    </source>
</evidence>
<dbReference type="Proteomes" id="UP000652761">
    <property type="component" value="Unassembled WGS sequence"/>
</dbReference>
<dbReference type="OrthoDB" id="1876592at2759"/>
<evidence type="ECO:0000259" key="1">
    <source>
        <dbReference type="Pfam" id="PF00234"/>
    </source>
</evidence>
<comment type="caution">
    <text evidence="2">The sequence shown here is derived from an EMBL/GenBank/DDBJ whole genome shotgun (WGS) entry which is preliminary data.</text>
</comment>
<dbReference type="EMBL" id="NMUH01014642">
    <property type="protein sequence ID" value="MQM22981.1"/>
    <property type="molecule type" value="Genomic_DNA"/>
</dbReference>
<dbReference type="InterPro" id="IPR016140">
    <property type="entry name" value="Bifunc_inhib/LTP/seed_store"/>
</dbReference>
<gene>
    <name evidence="2" type="ORF">Taro_056041</name>
</gene>
<dbReference type="CDD" id="cd01960">
    <property type="entry name" value="nsLTP1"/>
    <property type="match status" value="1"/>
</dbReference>
<dbReference type="PRINTS" id="PR00382">
    <property type="entry name" value="LIPIDTRNSFER"/>
</dbReference>
<dbReference type="InterPro" id="IPR000528">
    <property type="entry name" value="Plant_nsLTP"/>
</dbReference>
<dbReference type="GO" id="GO:0008289">
    <property type="term" value="F:lipid binding"/>
    <property type="evidence" value="ECO:0007669"/>
    <property type="project" value="InterPro"/>
</dbReference>
<evidence type="ECO:0000313" key="2">
    <source>
        <dbReference type="EMBL" id="MQM22981.1"/>
    </source>
</evidence>
<dbReference type="SUPFAM" id="SSF47699">
    <property type="entry name" value="Bifunctional inhibitor/lipid-transfer protein/seed storage 2S albumin"/>
    <property type="match status" value="1"/>
</dbReference>
<reference evidence="2" key="1">
    <citation type="submission" date="2017-07" db="EMBL/GenBank/DDBJ databases">
        <title>Taro Niue Genome Assembly and Annotation.</title>
        <authorList>
            <person name="Atibalentja N."/>
            <person name="Keating K."/>
            <person name="Fields C.J."/>
        </authorList>
    </citation>
    <scope>NUCLEOTIDE SEQUENCE</scope>
    <source>
        <strain evidence="2">Niue_2</strain>
        <tissue evidence="2">Leaf</tissue>
    </source>
</reference>
<protein>
    <recommendedName>
        <fullName evidence="1">Bifunctional inhibitor/plant lipid transfer protein/seed storage helical domain-containing protein</fullName>
    </recommendedName>
</protein>